<feature type="compositionally biased region" description="Polar residues" evidence="1">
    <location>
        <begin position="1"/>
        <end position="10"/>
    </location>
</feature>
<evidence type="ECO:0000313" key="3">
    <source>
        <dbReference type="Proteomes" id="UP000663908"/>
    </source>
</evidence>
<organism evidence="2 3">
    <name type="scientific">Streptomyces cyanogenus</name>
    <dbReference type="NCBI Taxonomy" id="80860"/>
    <lineage>
        <taxon>Bacteria</taxon>
        <taxon>Bacillati</taxon>
        <taxon>Actinomycetota</taxon>
        <taxon>Actinomycetes</taxon>
        <taxon>Kitasatosporales</taxon>
        <taxon>Streptomycetaceae</taxon>
        <taxon>Streptomyces</taxon>
    </lineage>
</organism>
<keyword evidence="3" id="KW-1185">Reference proteome</keyword>
<dbReference type="RefSeq" id="WP_243769427.1">
    <property type="nucleotide sequence ID" value="NZ_CP071839.1"/>
</dbReference>
<dbReference type="Proteomes" id="UP000663908">
    <property type="component" value="Chromosome"/>
</dbReference>
<name>A0ABX7U424_STRCY</name>
<feature type="region of interest" description="Disordered" evidence="1">
    <location>
        <begin position="1"/>
        <end position="47"/>
    </location>
</feature>
<protein>
    <submittedName>
        <fullName evidence="2">Uncharacterized protein</fullName>
    </submittedName>
</protein>
<evidence type="ECO:0000313" key="2">
    <source>
        <dbReference type="EMBL" id="QTE02839.1"/>
    </source>
</evidence>
<proteinExistence type="predicted"/>
<sequence>MNARSETPSRSCPRRTDVHRGCASAAARRRPAAPARPPGPTRTKAHASLWLHQREQALDEEHGFSQDFYHQLADTMIEVPAAVDPTACRPAEAPDGYRYWPEVFHDEAGGVL</sequence>
<evidence type="ECO:0000256" key="1">
    <source>
        <dbReference type="SAM" id="MobiDB-lite"/>
    </source>
</evidence>
<dbReference type="Pfam" id="PF14435">
    <property type="entry name" value="SUKH-4"/>
    <property type="match status" value="1"/>
</dbReference>
<dbReference type="InterPro" id="IPR025851">
    <property type="entry name" value="SUKH-4"/>
</dbReference>
<accession>A0ABX7U424</accession>
<gene>
    <name evidence="2" type="ORF">S1361_36235</name>
</gene>
<reference evidence="2 3" key="1">
    <citation type="submission" date="2021-03" db="EMBL/GenBank/DDBJ databases">
        <title>Complete genome sequence of Streptomyces cyanogenus S136, producer of anticancer angucycline landomycin A.</title>
        <authorList>
            <person name="Hrab P."/>
            <person name="Ruckert C."/>
            <person name="Busche T."/>
            <person name="Ostash I."/>
            <person name="Kalinowski J."/>
            <person name="Fedorenko V."/>
            <person name="Yushchuk O."/>
            <person name="Ostash B."/>
        </authorList>
    </citation>
    <scope>NUCLEOTIDE SEQUENCE [LARGE SCALE GENOMIC DNA]</scope>
    <source>
        <strain evidence="2 3">S136</strain>
    </source>
</reference>
<dbReference type="EMBL" id="CP071839">
    <property type="protein sequence ID" value="QTE02839.1"/>
    <property type="molecule type" value="Genomic_DNA"/>
</dbReference>